<keyword evidence="2" id="KW-1185">Reference proteome</keyword>
<dbReference type="AlphaFoldDB" id="A0A0C3AK46"/>
<evidence type="ECO:0000313" key="2">
    <source>
        <dbReference type="Proteomes" id="UP000054166"/>
    </source>
</evidence>
<reference evidence="2" key="2">
    <citation type="submission" date="2015-01" db="EMBL/GenBank/DDBJ databases">
        <title>Evolutionary Origins and Diversification of the Mycorrhizal Mutualists.</title>
        <authorList>
            <consortium name="DOE Joint Genome Institute"/>
            <consortium name="Mycorrhizal Genomics Consortium"/>
            <person name="Kohler A."/>
            <person name="Kuo A."/>
            <person name="Nagy L.G."/>
            <person name="Floudas D."/>
            <person name="Copeland A."/>
            <person name="Barry K.W."/>
            <person name="Cichocki N."/>
            <person name="Veneault-Fourrey C."/>
            <person name="LaButti K."/>
            <person name="Lindquist E.A."/>
            <person name="Lipzen A."/>
            <person name="Lundell T."/>
            <person name="Morin E."/>
            <person name="Murat C."/>
            <person name="Riley R."/>
            <person name="Ohm R."/>
            <person name="Sun H."/>
            <person name="Tunlid A."/>
            <person name="Henrissat B."/>
            <person name="Grigoriev I.V."/>
            <person name="Hibbett D.S."/>
            <person name="Martin F."/>
        </authorList>
    </citation>
    <scope>NUCLEOTIDE SEQUENCE [LARGE SCALE GENOMIC DNA]</scope>
    <source>
        <strain evidence="2">F 1598</strain>
    </source>
</reference>
<gene>
    <name evidence="1" type="ORF">PILCRDRAFT_80268</name>
</gene>
<dbReference type="Proteomes" id="UP000054166">
    <property type="component" value="Unassembled WGS sequence"/>
</dbReference>
<dbReference type="STRING" id="765440.A0A0C3AK46"/>
<dbReference type="HOGENOM" id="CLU_006344_16_2_1"/>
<dbReference type="EMBL" id="KN833064">
    <property type="protein sequence ID" value="KIM74238.1"/>
    <property type="molecule type" value="Genomic_DNA"/>
</dbReference>
<dbReference type="InParanoid" id="A0A0C3AK46"/>
<name>A0A0C3AK46_PILCF</name>
<proteinExistence type="predicted"/>
<accession>A0A0C3AK46</accession>
<evidence type="ECO:0000313" key="1">
    <source>
        <dbReference type="EMBL" id="KIM74238.1"/>
    </source>
</evidence>
<reference evidence="1 2" key="1">
    <citation type="submission" date="2014-04" db="EMBL/GenBank/DDBJ databases">
        <authorList>
            <consortium name="DOE Joint Genome Institute"/>
            <person name="Kuo A."/>
            <person name="Tarkka M."/>
            <person name="Buscot F."/>
            <person name="Kohler A."/>
            <person name="Nagy L.G."/>
            <person name="Floudas D."/>
            <person name="Copeland A."/>
            <person name="Barry K.W."/>
            <person name="Cichocki N."/>
            <person name="Veneault-Fourrey C."/>
            <person name="LaButti K."/>
            <person name="Lindquist E.A."/>
            <person name="Lipzen A."/>
            <person name="Lundell T."/>
            <person name="Morin E."/>
            <person name="Murat C."/>
            <person name="Sun H."/>
            <person name="Tunlid A."/>
            <person name="Henrissat B."/>
            <person name="Grigoriev I.V."/>
            <person name="Hibbett D.S."/>
            <person name="Martin F."/>
            <person name="Nordberg H.P."/>
            <person name="Cantor M.N."/>
            <person name="Hua S.X."/>
        </authorList>
    </citation>
    <scope>NUCLEOTIDE SEQUENCE [LARGE SCALE GENOMIC DNA]</scope>
    <source>
        <strain evidence="1 2">F 1598</strain>
    </source>
</reference>
<organism evidence="1 2">
    <name type="scientific">Piloderma croceum (strain F 1598)</name>
    <dbReference type="NCBI Taxonomy" id="765440"/>
    <lineage>
        <taxon>Eukaryota</taxon>
        <taxon>Fungi</taxon>
        <taxon>Dikarya</taxon>
        <taxon>Basidiomycota</taxon>
        <taxon>Agaricomycotina</taxon>
        <taxon>Agaricomycetes</taxon>
        <taxon>Agaricomycetidae</taxon>
        <taxon>Atheliales</taxon>
        <taxon>Atheliaceae</taxon>
        <taxon>Piloderma</taxon>
    </lineage>
</organism>
<sequence length="70" mass="7996">MWVVQPEFGGNGRRTLAVIHIDCVARGAHLLPVYGSSFVPEDLHFSDSLNVFRAYFVNHYVDHHSHDFLT</sequence>
<protein>
    <submittedName>
        <fullName evidence="1">Uncharacterized protein</fullName>
    </submittedName>
</protein>
<dbReference type="OrthoDB" id="3187773at2759"/>